<protein>
    <submittedName>
        <fullName evidence="1">Phage head-tail adaptor, putative family protein</fullName>
    </submittedName>
</protein>
<dbReference type="EMBL" id="DS114099">
    <property type="protein sequence ID" value="EAX90548.1"/>
    <property type="molecule type" value="Genomic_DNA"/>
</dbReference>
<dbReference type="VEuPathDB" id="TrichDB:TVAGG3_0819100"/>
<name>A2FX26_TRIV3</name>
<organism evidence="1 2">
    <name type="scientific">Trichomonas vaginalis (strain ATCC PRA-98 / G3)</name>
    <dbReference type="NCBI Taxonomy" id="412133"/>
    <lineage>
        <taxon>Eukaryota</taxon>
        <taxon>Metamonada</taxon>
        <taxon>Parabasalia</taxon>
        <taxon>Trichomonadida</taxon>
        <taxon>Trichomonadidae</taxon>
        <taxon>Trichomonas</taxon>
    </lineage>
</organism>
<accession>A2FX26</accession>
<dbReference type="AlphaFoldDB" id="A2FX26"/>
<gene>
    <name evidence="1" type="ORF">TVAG_551890</name>
</gene>
<proteinExistence type="predicted"/>
<dbReference type="Proteomes" id="UP000001542">
    <property type="component" value="Unassembled WGS sequence"/>
</dbReference>
<evidence type="ECO:0000313" key="1">
    <source>
        <dbReference type="EMBL" id="EAX90548.1"/>
    </source>
</evidence>
<dbReference type="InParanoid" id="A2FX26"/>
<sequence length="650" mass="75820">MPLSDDSSQEKQLSDIRQDKSFGDEYNFYVLTPIEDEDQEISQIIKENDHSQIILLPNQPDLDDISVNEAIKSESHNDFVKFRFIDKIGQNEFDLEVKSNQKMESLDLEIISRCKFRQHKVEYILTGRKIQPDEIASNVFLRNRRKRPIYVFETPAKLEDAQNSTEIQSISTEELPSEEKLNNFYSRVKKKFEHNSFICLIPYTIGPFFTYYFDGDFNIDEILIFLYKEFQTLLDYEICILDKDSQLIETNKQNNQILFYGRIDKIPDKLPNIIDNLTTFITLHQKSKEIYDKIQEEFKQNKQELVKQIWIRLNSLNSQLYNLEDKVKKFYKILEESSQVSQKTTSAITETTKKAGNINLNVIITDNIDNESNFVQFTISVSESSTFNEVTSVIYKEHQELANCKFDFRDSQHQEIWKNQKVRSYANQKVYAITDQDPAKIKTLQDNLETKFIYDDCFNASISIKSSETQENIEKQLCEFFNCSGPVKFEFSPDITNGLKNIREVNIKPLNGIHLYLELSTLLADDNKENLDAVLEYNTPFVEIFNTLIQKGVFSSVEENGLVFWKERDVSQKCPNDIGIKELEEYRQIEITSSGCQRISKEITERLNKEEDIQQVMLFTGVDKKEAMKLVVIHGDANSAINSYLDSLKN</sequence>
<evidence type="ECO:0000313" key="2">
    <source>
        <dbReference type="Proteomes" id="UP000001542"/>
    </source>
</evidence>
<keyword evidence="2" id="KW-1185">Reference proteome</keyword>
<reference evidence="1" key="1">
    <citation type="submission" date="2006-10" db="EMBL/GenBank/DDBJ databases">
        <authorList>
            <person name="Amadeo P."/>
            <person name="Zhao Q."/>
            <person name="Wortman J."/>
            <person name="Fraser-Liggett C."/>
            <person name="Carlton J."/>
        </authorList>
    </citation>
    <scope>NUCLEOTIDE SEQUENCE</scope>
    <source>
        <strain evidence="1">G3</strain>
    </source>
</reference>
<dbReference type="VEuPathDB" id="TrichDB:TVAG_551890"/>
<dbReference type="KEGG" id="tva:4748234"/>
<dbReference type="RefSeq" id="XP_001303478.1">
    <property type="nucleotide sequence ID" value="XM_001303477.1"/>
</dbReference>
<reference evidence="1" key="2">
    <citation type="journal article" date="2007" name="Science">
        <title>Draft genome sequence of the sexually transmitted pathogen Trichomonas vaginalis.</title>
        <authorList>
            <person name="Carlton J.M."/>
            <person name="Hirt R.P."/>
            <person name="Silva J.C."/>
            <person name="Delcher A.L."/>
            <person name="Schatz M."/>
            <person name="Zhao Q."/>
            <person name="Wortman J.R."/>
            <person name="Bidwell S.L."/>
            <person name="Alsmark U.C.M."/>
            <person name="Besteiro S."/>
            <person name="Sicheritz-Ponten T."/>
            <person name="Noel C.J."/>
            <person name="Dacks J.B."/>
            <person name="Foster P.G."/>
            <person name="Simillion C."/>
            <person name="Van de Peer Y."/>
            <person name="Miranda-Saavedra D."/>
            <person name="Barton G.J."/>
            <person name="Westrop G.D."/>
            <person name="Mueller S."/>
            <person name="Dessi D."/>
            <person name="Fiori P.L."/>
            <person name="Ren Q."/>
            <person name="Paulsen I."/>
            <person name="Zhang H."/>
            <person name="Bastida-Corcuera F.D."/>
            <person name="Simoes-Barbosa A."/>
            <person name="Brown M.T."/>
            <person name="Hayes R.D."/>
            <person name="Mukherjee M."/>
            <person name="Okumura C.Y."/>
            <person name="Schneider R."/>
            <person name="Smith A.J."/>
            <person name="Vanacova S."/>
            <person name="Villalvazo M."/>
            <person name="Haas B.J."/>
            <person name="Pertea M."/>
            <person name="Feldblyum T.V."/>
            <person name="Utterback T.R."/>
            <person name="Shu C.L."/>
            <person name="Osoegawa K."/>
            <person name="de Jong P.J."/>
            <person name="Hrdy I."/>
            <person name="Horvathova L."/>
            <person name="Zubacova Z."/>
            <person name="Dolezal P."/>
            <person name="Malik S.B."/>
            <person name="Logsdon J.M. Jr."/>
            <person name="Henze K."/>
            <person name="Gupta A."/>
            <person name="Wang C.C."/>
            <person name="Dunne R.L."/>
            <person name="Upcroft J.A."/>
            <person name="Upcroft P."/>
            <person name="White O."/>
            <person name="Salzberg S.L."/>
            <person name="Tang P."/>
            <person name="Chiu C.-H."/>
            <person name="Lee Y.-S."/>
            <person name="Embley T.M."/>
            <person name="Coombs G.H."/>
            <person name="Mottram J.C."/>
            <person name="Tachezy J."/>
            <person name="Fraser-Liggett C.M."/>
            <person name="Johnson P.J."/>
        </authorList>
    </citation>
    <scope>NUCLEOTIDE SEQUENCE [LARGE SCALE GENOMIC DNA]</scope>
    <source>
        <strain evidence="1">G3</strain>
    </source>
</reference>